<accession>A0ABD2QFN0</accession>
<keyword evidence="2" id="KW-1185">Reference proteome</keyword>
<dbReference type="InterPro" id="IPR002347">
    <property type="entry name" value="SDR_fam"/>
</dbReference>
<dbReference type="PANTHER" id="PTHR43975">
    <property type="entry name" value="ZGC:101858"/>
    <property type="match status" value="1"/>
</dbReference>
<protein>
    <submittedName>
        <fullName evidence="1">Uncharacterized protein</fullName>
    </submittedName>
</protein>
<proteinExistence type="predicted"/>
<dbReference type="EMBL" id="JBJKFK010000256">
    <property type="protein sequence ID" value="KAL3318346.1"/>
    <property type="molecule type" value="Genomic_DNA"/>
</dbReference>
<dbReference type="Gene3D" id="3.40.50.720">
    <property type="entry name" value="NAD(P)-binding Rossmann-like Domain"/>
    <property type="match status" value="1"/>
</dbReference>
<dbReference type="Proteomes" id="UP001626550">
    <property type="component" value="Unassembled WGS sequence"/>
</dbReference>
<reference evidence="1 2" key="1">
    <citation type="submission" date="2024-11" db="EMBL/GenBank/DDBJ databases">
        <title>Adaptive evolution of stress response genes in parasites aligns with host niche diversity.</title>
        <authorList>
            <person name="Hahn C."/>
            <person name="Resl P."/>
        </authorList>
    </citation>
    <scope>NUCLEOTIDE SEQUENCE [LARGE SCALE GENOMIC DNA]</scope>
    <source>
        <strain evidence="1">EGGRZ-B1_66</strain>
        <tissue evidence="1">Body</tissue>
    </source>
</reference>
<organism evidence="1 2">
    <name type="scientific">Cichlidogyrus casuarinus</name>
    <dbReference type="NCBI Taxonomy" id="1844966"/>
    <lineage>
        <taxon>Eukaryota</taxon>
        <taxon>Metazoa</taxon>
        <taxon>Spiralia</taxon>
        <taxon>Lophotrochozoa</taxon>
        <taxon>Platyhelminthes</taxon>
        <taxon>Monogenea</taxon>
        <taxon>Monopisthocotylea</taxon>
        <taxon>Dactylogyridea</taxon>
        <taxon>Ancyrocephalidae</taxon>
        <taxon>Cichlidogyrus</taxon>
    </lineage>
</organism>
<feature type="non-terminal residue" evidence="1">
    <location>
        <position position="61"/>
    </location>
</feature>
<dbReference type="InterPro" id="IPR036291">
    <property type="entry name" value="NAD(P)-bd_dom_sf"/>
</dbReference>
<evidence type="ECO:0000313" key="2">
    <source>
        <dbReference type="Proteomes" id="UP001626550"/>
    </source>
</evidence>
<name>A0ABD2QFN0_9PLAT</name>
<dbReference type="SUPFAM" id="SSF51735">
    <property type="entry name" value="NAD(P)-binding Rossmann-fold domains"/>
    <property type="match status" value="1"/>
</dbReference>
<comment type="caution">
    <text evidence="1">The sequence shown here is derived from an EMBL/GenBank/DDBJ whole genome shotgun (WGS) entry which is preliminary data.</text>
</comment>
<dbReference type="PANTHER" id="PTHR43975:SF2">
    <property type="entry name" value="EG:BACR7A4.14 PROTEIN-RELATED"/>
    <property type="match status" value="1"/>
</dbReference>
<dbReference type="AlphaFoldDB" id="A0ABD2QFN0"/>
<dbReference type="Pfam" id="PF13561">
    <property type="entry name" value="adh_short_C2"/>
    <property type="match status" value="1"/>
</dbReference>
<gene>
    <name evidence="1" type="ORF">Ciccas_002997</name>
</gene>
<sequence length="61" mass="6587">MDMSDKQYAELLHHAERTHALARAGDPMEVAQAVAYLASEASSFTTGQILHVDGGRSIMCP</sequence>
<evidence type="ECO:0000313" key="1">
    <source>
        <dbReference type="EMBL" id="KAL3318346.1"/>
    </source>
</evidence>